<evidence type="ECO:0000313" key="3">
    <source>
        <dbReference type="Proteomes" id="UP001162164"/>
    </source>
</evidence>
<dbReference type="InterPro" id="IPR002190">
    <property type="entry name" value="MHD_dom"/>
</dbReference>
<gene>
    <name evidence="2" type="ORF">NQ317_012523</name>
</gene>
<dbReference type="InterPro" id="IPR041898">
    <property type="entry name" value="MAGE_WH1"/>
</dbReference>
<dbReference type="PROSITE" id="PS50838">
    <property type="entry name" value="MAGE"/>
    <property type="match status" value="1"/>
</dbReference>
<dbReference type="InterPro" id="IPR041899">
    <property type="entry name" value="MAGE_WH2"/>
</dbReference>
<accession>A0ABQ9K4F5</accession>
<name>A0ABQ9K4F5_9CUCU</name>
<dbReference type="InterPro" id="IPR037445">
    <property type="entry name" value="MAGE"/>
</dbReference>
<dbReference type="Gene3D" id="1.10.10.1200">
    <property type="entry name" value="MAGE homology domain, winged helix WH1 motif"/>
    <property type="match status" value="1"/>
</dbReference>
<organism evidence="2 3">
    <name type="scientific">Molorchus minor</name>
    <dbReference type="NCBI Taxonomy" id="1323400"/>
    <lineage>
        <taxon>Eukaryota</taxon>
        <taxon>Metazoa</taxon>
        <taxon>Ecdysozoa</taxon>
        <taxon>Arthropoda</taxon>
        <taxon>Hexapoda</taxon>
        <taxon>Insecta</taxon>
        <taxon>Pterygota</taxon>
        <taxon>Neoptera</taxon>
        <taxon>Endopterygota</taxon>
        <taxon>Coleoptera</taxon>
        <taxon>Polyphaga</taxon>
        <taxon>Cucujiformia</taxon>
        <taxon>Chrysomeloidea</taxon>
        <taxon>Cerambycidae</taxon>
        <taxon>Lamiinae</taxon>
        <taxon>Monochamini</taxon>
        <taxon>Molorchus</taxon>
    </lineage>
</organism>
<protein>
    <recommendedName>
        <fullName evidence="1">MAGE domain-containing protein</fullName>
    </recommendedName>
</protein>
<comment type="caution">
    <text evidence="2">The sequence shown here is derived from an EMBL/GenBank/DDBJ whole genome shotgun (WGS) entry which is preliminary data.</text>
</comment>
<dbReference type="Gene3D" id="1.10.10.1210">
    <property type="entry name" value="MAGE homology domain, winged helix WH2 motif"/>
    <property type="match status" value="1"/>
</dbReference>
<dbReference type="Pfam" id="PF01454">
    <property type="entry name" value="MAGE"/>
    <property type="match status" value="1"/>
</dbReference>
<keyword evidence="3" id="KW-1185">Reference proteome</keyword>
<feature type="domain" description="MAGE" evidence="1">
    <location>
        <begin position="29"/>
        <end position="182"/>
    </location>
</feature>
<sequence length="182" mass="20870">MPSGSSQRNRSILTQQTLEESFGDININVDEQANDLVRYIINRAGEHMAFKRAELKKNVLPKAGQLFQDIVTNATKILRDVYGYNMIVVDASKNAGKEYIVSNILPYIYDPTEKNNEEEIPKDVHKILLLLILSHIFMSNNSVSEVSLYTFLKSLQIDVEKRHEIFGNVRDYINHTLKNKSI</sequence>
<proteinExistence type="predicted"/>
<reference evidence="2" key="1">
    <citation type="journal article" date="2023" name="Insect Mol. Biol.">
        <title>Genome sequencing provides insights into the evolution of gene families encoding plant cell wall-degrading enzymes in longhorned beetles.</title>
        <authorList>
            <person name="Shin N.R."/>
            <person name="Okamura Y."/>
            <person name="Kirsch R."/>
            <person name="Pauchet Y."/>
        </authorList>
    </citation>
    <scope>NUCLEOTIDE SEQUENCE</scope>
    <source>
        <strain evidence="2">MMC_N1</strain>
    </source>
</reference>
<dbReference type="PANTHER" id="PTHR11736">
    <property type="entry name" value="MELANOMA-ASSOCIATED ANTIGEN MAGE ANTIGEN"/>
    <property type="match status" value="1"/>
</dbReference>
<evidence type="ECO:0000259" key="1">
    <source>
        <dbReference type="PROSITE" id="PS50838"/>
    </source>
</evidence>
<dbReference type="SMART" id="SM01373">
    <property type="entry name" value="MAGE"/>
    <property type="match status" value="1"/>
</dbReference>
<dbReference type="Proteomes" id="UP001162164">
    <property type="component" value="Unassembled WGS sequence"/>
</dbReference>
<dbReference type="PANTHER" id="PTHR11736:SF14">
    <property type="entry name" value="NSE3 HOMOLOG, SMC5-SMC6 COMPLEX COMPONENT"/>
    <property type="match status" value="1"/>
</dbReference>
<evidence type="ECO:0000313" key="2">
    <source>
        <dbReference type="EMBL" id="KAJ8984457.1"/>
    </source>
</evidence>
<dbReference type="EMBL" id="JAPWTJ010000036">
    <property type="protein sequence ID" value="KAJ8984457.1"/>
    <property type="molecule type" value="Genomic_DNA"/>
</dbReference>